<dbReference type="EMBL" id="MCFN01000280">
    <property type="protein sequence ID" value="OXB61307.1"/>
    <property type="molecule type" value="Genomic_DNA"/>
</dbReference>
<accession>A0A226N199</accession>
<evidence type="ECO:0000313" key="3">
    <source>
        <dbReference type="Proteomes" id="UP000198323"/>
    </source>
</evidence>
<gene>
    <name evidence="2" type="ORF">ASZ78_002544</name>
</gene>
<comment type="caution">
    <text evidence="2">The sequence shown here is derived from an EMBL/GenBank/DDBJ whole genome shotgun (WGS) entry which is preliminary data.</text>
</comment>
<name>A0A226N199_CALSU</name>
<feature type="region of interest" description="Disordered" evidence="1">
    <location>
        <begin position="31"/>
        <end position="101"/>
    </location>
</feature>
<organism evidence="2 3">
    <name type="scientific">Callipepla squamata</name>
    <name type="common">Scaled quail</name>
    <dbReference type="NCBI Taxonomy" id="9009"/>
    <lineage>
        <taxon>Eukaryota</taxon>
        <taxon>Metazoa</taxon>
        <taxon>Chordata</taxon>
        <taxon>Craniata</taxon>
        <taxon>Vertebrata</taxon>
        <taxon>Euteleostomi</taxon>
        <taxon>Archelosauria</taxon>
        <taxon>Archosauria</taxon>
        <taxon>Dinosauria</taxon>
        <taxon>Saurischia</taxon>
        <taxon>Theropoda</taxon>
        <taxon>Coelurosauria</taxon>
        <taxon>Aves</taxon>
        <taxon>Neognathae</taxon>
        <taxon>Galloanserae</taxon>
        <taxon>Galliformes</taxon>
        <taxon>Odontophoridae</taxon>
        <taxon>Callipepla</taxon>
    </lineage>
</organism>
<dbReference type="AlphaFoldDB" id="A0A226N199"/>
<dbReference type="STRING" id="9009.A0A226N199"/>
<keyword evidence="3" id="KW-1185">Reference proteome</keyword>
<protein>
    <submittedName>
        <fullName evidence="2">Uncharacterized protein</fullName>
    </submittedName>
</protein>
<dbReference type="OrthoDB" id="6418155at2759"/>
<feature type="compositionally biased region" description="Basic and acidic residues" evidence="1">
    <location>
        <begin position="73"/>
        <end position="86"/>
    </location>
</feature>
<proteinExistence type="predicted"/>
<evidence type="ECO:0000313" key="2">
    <source>
        <dbReference type="EMBL" id="OXB61307.1"/>
    </source>
</evidence>
<dbReference type="Proteomes" id="UP000198323">
    <property type="component" value="Unassembled WGS sequence"/>
</dbReference>
<evidence type="ECO:0000256" key="1">
    <source>
        <dbReference type="SAM" id="MobiDB-lite"/>
    </source>
</evidence>
<sequence>MQGKHWLAATMAARATFGPWQTAHTEMGLSAARETASAADLEELVESSGSASTKHAGWDQGPAGPAAGSAIAQERDSPTFTEKEENNGSPLSSSDKCDGQASDFSSLRFPQKLWVLHRSDRVKSIWWALGGNCIVIEEELFMV</sequence>
<reference evidence="2 3" key="1">
    <citation type="submission" date="2016-07" db="EMBL/GenBank/DDBJ databases">
        <title>Disparate Historic Effective Population Sizes Predicted by Modern Levels of Genome Diversity for the Scaled Quail (Callipepla squamata) and the Northern Bobwhite (Colinus virginianus): Inferences from First and Second Generation Draft Genome Assemblies for Sympatric New World Quail.</title>
        <authorList>
            <person name="Oldeschulte D.L."/>
            <person name="Halley Y.A."/>
            <person name="Bhattarai E.K."/>
            <person name="Brashear W.A."/>
            <person name="Hill J."/>
            <person name="Metz R.P."/>
            <person name="Johnson C.D."/>
            <person name="Rollins D."/>
            <person name="Peterson M.J."/>
            <person name="Bickhart D.M."/>
            <person name="Decker J.E."/>
            <person name="Seabury C.M."/>
        </authorList>
    </citation>
    <scope>NUCLEOTIDE SEQUENCE [LARGE SCALE GENOMIC DNA]</scope>
    <source>
        <strain evidence="2 3">Texas</strain>
        <tissue evidence="2">Leg muscle</tissue>
    </source>
</reference>